<protein>
    <submittedName>
        <fullName evidence="1">Uncharacterized protein</fullName>
    </submittedName>
</protein>
<comment type="caution">
    <text evidence="1">The sequence shown here is derived from an EMBL/GenBank/DDBJ whole genome shotgun (WGS) entry which is preliminary data.</text>
</comment>
<evidence type="ECO:0000313" key="2">
    <source>
        <dbReference type="Proteomes" id="UP000766246"/>
    </source>
</evidence>
<dbReference type="AlphaFoldDB" id="A0A927YS84"/>
<dbReference type="EMBL" id="SVER01000096">
    <property type="protein sequence ID" value="MBE5921136.1"/>
    <property type="molecule type" value="Genomic_DNA"/>
</dbReference>
<name>A0A927YS84_9FIRM</name>
<organism evidence="1 2">
    <name type="scientific">Pseudobutyrivibrio ruminis</name>
    <dbReference type="NCBI Taxonomy" id="46206"/>
    <lineage>
        <taxon>Bacteria</taxon>
        <taxon>Bacillati</taxon>
        <taxon>Bacillota</taxon>
        <taxon>Clostridia</taxon>
        <taxon>Lachnospirales</taxon>
        <taxon>Lachnospiraceae</taxon>
        <taxon>Pseudobutyrivibrio</taxon>
    </lineage>
</organism>
<accession>A0A927YS84</accession>
<reference evidence="1" key="1">
    <citation type="submission" date="2019-04" db="EMBL/GenBank/DDBJ databases">
        <title>Evolution of Biomass-Degrading Anaerobic Consortia Revealed by Metagenomics.</title>
        <authorList>
            <person name="Peng X."/>
        </authorList>
    </citation>
    <scope>NUCLEOTIDE SEQUENCE</scope>
    <source>
        <strain evidence="1">SIG311</strain>
    </source>
</reference>
<evidence type="ECO:0000313" key="1">
    <source>
        <dbReference type="EMBL" id="MBE5921136.1"/>
    </source>
</evidence>
<proteinExistence type="predicted"/>
<gene>
    <name evidence="1" type="ORF">E7272_15075</name>
</gene>
<dbReference type="Proteomes" id="UP000766246">
    <property type="component" value="Unassembled WGS sequence"/>
</dbReference>
<sequence>MSEIQVIRRIVKSSTGKSKITYSSIDSPRALDDFDINIIDLNDEYLWRNNDNNCIESDYDSDYISISKMIRNRTKSTVIVLLPGNCCFKYFYGGSKYHNSVAA</sequence>